<feature type="transmembrane region" description="Helical" evidence="12">
    <location>
        <begin position="88"/>
        <end position="115"/>
    </location>
</feature>
<keyword evidence="4 12" id="KW-0812">Transmembrane</keyword>
<keyword evidence="6" id="KW-0851">Voltage-gated channel</keyword>
<dbReference type="Proteomes" id="UP000095672">
    <property type="component" value="Chromosome"/>
</dbReference>
<dbReference type="GO" id="GO:0001508">
    <property type="term" value="P:action potential"/>
    <property type="evidence" value="ECO:0007669"/>
    <property type="project" value="TreeGrafter"/>
</dbReference>
<protein>
    <submittedName>
        <fullName evidence="14">Cyclic nucleotide-gated potassium channel</fullName>
    </submittedName>
</protein>
<dbReference type="Pfam" id="PF00520">
    <property type="entry name" value="Ion_trans"/>
    <property type="match status" value="1"/>
</dbReference>
<keyword evidence="7" id="KW-0630">Potassium</keyword>
<dbReference type="KEGG" id="micc:AUP74_02717"/>
<evidence type="ECO:0000313" key="15">
    <source>
        <dbReference type="Proteomes" id="UP000095672"/>
    </source>
</evidence>
<keyword evidence="2" id="KW-0813">Transport</keyword>
<dbReference type="RefSeq" id="WP_069948027.1">
    <property type="nucleotide sequence ID" value="NZ_CP014143.1"/>
</dbReference>
<comment type="subcellular location">
    <subcellularLocation>
        <location evidence="1">Membrane</location>
        <topology evidence="1">Multi-pass membrane protein</topology>
    </subcellularLocation>
</comment>
<dbReference type="Gene3D" id="1.20.120.350">
    <property type="entry name" value="Voltage-gated potassium channels. Chain C"/>
    <property type="match status" value="1"/>
</dbReference>
<dbReference type="EMBL" id="CP014143">
    <property type="protein sequence ID" value="AOS98112.1"/>
    <property type="molecule type" value="Genomic_DNA"/>
</dbReference>
<feature type="domain" description="Ion transport" evidence="13">
    <location>
        <begin position="24"/>
        <end position="235"/>
    </location>
</feature>
<sequence length="283" mass="31751">MALTGKRKWLNEVIFGTDTPAGKNFDVFLIWAILISVALVLLVSVESIEVHYGQELFILEWVFTALFTIEYALRIYCAVDRRRYIFSFYGIVDLLAILPSYLALVFAGAGYLLVIRLLRVLRIFRVLKLVRYLRDANLLMRALWQSRRKILVFYSGMLVIATLFGALMFVVEGPGNGFTSIPKSIYWAIVTVTTVGYGDISPHSPLGQAIASLTMLIGYSIIAVPTGIVTAELASELGRERSLSRCDNCSRAGHDMDAEYCKFCGYKLAEVEELDEDEWSRGG</sequence>
<organism evidence="14 15">
    <name type="scientific">Microbulbifer aggregans</name>
    <dbReference type="NCBI Taxonomy" id="1769779"/>
    <lineage>
        <taxon>Bacteria</taxon>
        <taxon>Pseudomonadati</taxon>
        <taxon>Pseudomonadota</taxon>
        <taxon>Gammaproteobacteria</taxon>
        <taxon>Cellvibrionales</taxon>
        <taxon>Microbulbiferaceae</taxon>
        <taxon>Microbulbifer</taxon>
    </lineage>
</organism>
<evidence type="ECO:0000259" key="13">
    <source>
        <dbReference type="Pfam" id="PF00520"/>
    </source>
</evidence>
<dbReference type="GO" id="GO:0008076">
    <property type="term" value="C:voltage-gated potassium channel complex"/>
    <property type="evidence" value="ECO:0007669"/>
    <property type="project" value="InterPro"/>
</dbReference>
<dbReference type="Gene3D" id="1.10.287.70">
    <property type="match status" value="1"/>
</dbReference>
<dbReference type="STRING" id="1769779.AUP74_02717"/>
<evidence type="ECO:0000256" key="1">
    <source>
        <dbReference type="ARBA" id="ARBA00004141"/>
    </source>
</evidence>
<evidence type="ECO:0000256" key="12">
    <source>
        <dbReference type="SAM" id="Phobius"/>
    </source>
</evidence>
<evidence type="ECO:0000313" key="14">
    <source>
        <dbReference type="EMBL" id="AOS98112.1"/>
    </source>
</evidence>
<name>A0A1C9WAE0_9GAMM</name>
<evidence type="ECO:0000256" key="2">
    <source>
        <dbReference type="ARBA" id="ARBA00022448"/>
    </source>
</evidence>
<gene>
    <name evidence="14" type="ORF">AUP74_02717</name>
</gene>
<evidence type="ECO:0000256" key="10">
    <source>
        <dbReference type="ARBA" id="ARBA00023136"/>
    </source>
</evidence>
<dbReference type="PANTHER" id="PTHR11537:SF254">
    <property type="entry name" value="POTASSIUM VOLTAGE-GATED CHANNEL PROTEIN SHAB"/>
    <property type="match status" value="1"/>
</dbReference>
<dbReference type="OrthoDB" id="9799090at2"/>
<reference evidence="15" key="1">
    <citation type="submission" date="2016-01" db="EMBL/GenBank/DDBJ databases">
        <title>Complete genome sequence of Microbulbifer sp. CCB-MM1, a halophile isolated from Matang Mangrove Forest, Perak.</title>
        <authorList>
            <person name="Moh T.H."/>
            <person name="Dinesh B."/>
            <person name="Lau N.-S."/>
            <person name="Go F."/>
            <person name="Alexander Chong S.-C."/>
        </authorList>
    </citation>
    <scope>NUCLEOTIDE SEQUENCE [LARGE SCALE GENOMIC DNA]</scope>
    <source>
        <strain evidence="15">CCB-MM1</strain>
    </source>
</reference>
<accession>A0A1C9WAE0</accession>
<evidence type="ECO:0000256" key="4">
    <source>
        <dbReference type="ARBA" id="ARBA00022692"/>
    </source>
</evidence>
<feature type="transmembrane region" description="Helical" evidence="12">
    <location>
        <begin position="57"/>
        <end position="76"/>
    </location>
</feature>
<dbReference type="PRINTS" id="PR00169">
    <property type="entry name" value="KCHANNEL"/>
</dbReference>
<feature type="transmembrane region" description="Helical" evidence="12">
    <location>
        <begin position="150"/>
        <end position="171"/>
    </location>
</feature>
<evidence type="ECO:0000256" key="11">
    <source>
        <dbReference type="ARBA" id="ARBA00023303"/>
    </source>
</evidence>
<keyword evidence="8 12" id="KW-1133">Transmembrane helix</keyword>
<evidence type="ECO:0000256" key="6">
    <source>
        <dbReference type="ARBA" id="ARBA00022882"/>
    </source>
</evidence>
<evidence type="ECO:0000256" key="5">
    <source>
        <dbReference type="ARBA" id="ARBA00022826"/>
    </source>
</evidence>
<dbReference type="GO" id="GO:0005249">
    <property type="term" value="F:voltage-gated potassium channel activity"/>
    <property type="evidence" value="ECO:0007669"/>
    <property type="project" value="InterPro"/>
</dbReference>
<dbReference type="InterPro" id="IPR005821">
    <property type="entry name" value="Ion_trans_dom"/>
</dbReference>
<evidence type="ECO:0000256" key="9">
    <source>
        <dbReference type="ARBA" id="ARBA00023065"/>
    </source>
</evidence>
<dbReference type="InterPro" id="IPR028325">
    <property type="entry name" value="VG_K_chnl"/>
</dbReference>
<keyword evidence="3" id="KW-0633">Potassium transport</keyword>
<dbReference type="InterPro" id="IPR027359">
    <property type="entry name" value="Volt_channel_dom_sf"/>
</dbReference>
<evidence type="ECO:0000256" key="7">
    <source>
        <dbReference type="ARBA" id="ARBA00022958"/>
    </source>
</evidence>
<keyword evidence="11 14" id="KW-0407">Ion channel</keyword>
<keyword evidence="10 12" id="KW-0472">Membrane</keyword>
<keyword evidence="9" id="KW-0406">Ion transport</keyword>
<dbReference type="PANTHER" id="PTHR11537">
    <property type="entry name" value="VOLTAGE-GATED POTASSIUM CHANNEL"/>
    <property type="match status" value="1"/>
</dbReference>
<feature type="transmembrane region" description="Helical" evidence="12">
    <location>
        <begin position="28"/>
        <end position="45"/>
    </location>
</feature>
<feature type="transmembrane region" description="Helical" evidence="12">
    <location>
        <begin position="209"/>
        <end position="231"/>
    </location>
</feature>
<evidence type="ECO:0000256" key="3">
    <source>
        <dbReference type="ARBA" id="ARBA00022538"/>
    </source>
</evidence>
<dbReference type="SUPFAM" id="SSF81324">
    <property type="entry name" value="Voltage-gated potassium channels"/>
    <property type="match status" value="1"/>
</dbReference>
<keyword evidence="5" id="KW-0631">Potassium channel</keyword>
<proteinExistence type="predicted"/>
<dbReference type="PATRIC" id="fig|1769779.3.peg.2710"/>
<evidence type="ECO:0000256" key="8">
    <source>
        <dbReference type="ARBA" id="ARBA00022989"/>
    </source>
</evidence>
<keyword evidence="15" id="KW-1185">Reference proteome</keyword>
<dbReference type="AlphaFoldDB" id="A0A1C9WAE0"/>